<keyword evidence="4" id="KW-1133">Transmembrane helix</keyword>
<feature type="transmembrane region" description="Helical" evidence="4">
    <location>
        <begin position="208"/>
        <end position="229"/>
    </location>
</feature>
<accession>A0ABT6Z6K9</accession>
<organism evidence="6 7">
    <name type="scientific">Flectobacillus rivi</name>
    <dbReference type="NCBI Taxonomy" id="2984209"/>
    <lineage>
        <taxon>Bacteria</taxon>
        <taxon>Pseudomonadati</taxon>
        <taxon>Bacteroidota</taxon>
        <taxon>Cytophagia</taxon>
        <taxon>Cytophagales</taxon>
        <taxon>Flectobacillaceae</taxon>
        <taxon>Flectobacillus</taxon>
    </lineage>
</organism>
<name>A0ABT6Z6K9_9BACT</name>
<keyword evidence="4" id="KW-0472">Membrane</keyword>
<dbReference type="Gene3D" id="1.10.10.60">
    <property type="entry name" value="Homeodomain-like"/>
    <property type="match status" value="1"/>
</dbReference>
<evidence type="ECO:0000256" key="4">
    <source>
        <dbReference type="SAM" id="Phobius"/>
    </source>
</evidence>
<dbReference type="PANTHER" id="PTHR43280">
    <property type="entry name" value="ARAC-FAMILY TRANSCRIPTIONAL REGULATOR"/>
    <property type="match status" value="1"/>
</dbReference>
<dbReference type="RefSeq" id="WP_283383009.1">
    <property type="nucleotide sequence ID" value="NZ_JASHIE010000015.1"/>
</dbReference>
<dbReference type="Proteomes" id="UP001225761">
    <property type="component" value="Unassembled WGS sequence"/>
</dbReference>
<keyword evidence="7" id="KW-1185">Reference proteome</keyword>
<protein>
    <submittedName>
        <fullName evidence="6">Helix-turn-helix domain-containing protein</fullName>
    </submittedName>
</protein>
<feature type="domain" description="HTH araC/xylS-type" evidence="5">
    <location>
        <begin position="274"/>
        <end position="375"/>
    </location>
</feature>
<keyword evidence="3" id="KW-0804">Transcription</keyword>
<dbReference type="InterPro" id="IPR018062">
    <property type="entry name" value="HTH_AraC-typ_CS"/>
</dbReference>
<evidence type="ECO:0000256" key="1">
    <source>
        <dbReference type="ARBA" id="ARBA00023015"/>
    </source>
</evidence>
<dbReference type="SMART" id="SM00342">
    <property type="entry name" value="HTH_ARAC"/>
    <property type="match status" value="1"/>
</dbReference>
<feature type="transmembrane region" description="Helical" evidence="4">
    <location>
        <begin position="93"/>
        <end position="111"/>
    </location>
</feature>
<dbReference type="InterPro" id="IPR009057">
    <property type="entry name" value="Homeodomain-like_sf"/>
</dbReference>
<evidence type="ECO:0000313" key="7">
    <source>
        <dbReference type="Proteomes" id="UP001225761"/>
    </source>
</evidence>
<reference evidence="6 7" key="1">
    <citation type="submission" date="2023-05" db="EMBL/GenBank/DDBJ databases">
        <title>Novel species of genus Flectobacillus isolated from stream in China.</title>
        <authorList>
            <person name="Lu H."/>
        </authorList>
    </citation>
    <scope>NUCLEOTIDE SEQUENCE [LARGE SCALE GENOMIC DNA]</scope>
    <source>
        <strain evidence="6 7">LFS242W</strain>
    </source>
</reference>
<feature type="transmembrane region" description="Helical" evidence="4">
    <location>
        <begin position="63"/>
        <end position="81"/>
    </location>
</feature>
<gene>
    <name evidence="6" type="ORF">QM481_19705</name>
</gene>
<dbReference type="SUPFAM" id="SSF46689">
    <property type="entry name" value="Homeodomain-like"/>
    <property type="match status" value="1"/>
</dbReference>
<evidence type="ECO:0000256" key="2">
    <source>
        <dbReference type="ARBA" id="ARBA00023125"/>
    </source>
</evidence>
<feature type="transmembrane region" description="Helical" evidence="4">
    <location>
        <begin position="180"/>
        <end position="202"/>
    </location>
</feature>
<dbReference type="PROSITE" id="PS00041">
    <property type="entry name" value="HTH_ARAC_FAMILY_1"/>
    <property type="match status" value="1"/>
</dbReference>
<sequence length="375" mass="43256">MKFLSIVNFTAAFQGVFLCIVLLGRNRATPENKALALLVTVISLSLLGPVLGMTGYYRELPHLIRIGDPLVLLYGPFLYRYISLLTHKGNPIWWHYIPFWLYLGSLIPFYLQSAEAKIAFGEKVFLNNTPSGLVIFILSLRTVHIFFYIVASLNLTRKFQQTLLDNYSDLSRLNLNKANFVLKLFILVLMLAIIVFVSMYFWPLNFVIINNLIGLAFAILIYVLAYTAWNRPIIAEELVVREAFENGINNVEKRPRSTYNLQAEINENLAVRMKSLFESQQIYLQSELSLSQLSLELGVPAYQVSEVINRQYQETFFDLINRYRIEEIKRRLNDDQYKHMSILGIAMDCGFNSKSSFNTAFKKFTGVTPSEYKKK</sequence>
<dbReference type="Pfam" id="PF12833">
    <property type="entry name" value="HTH_18"/>
    <property type="match status" value="1"/>
</dbReference>
<keyword evidence="1" id="KW-0805">Transcription regulation</keyword>
<feature type="transmembrane region" description="Helical" evidence="4">
    <location>
        <begin position="35"/>
        <end position="57"/>
    </location>
</feature>
<dbReference type="InterPro" id="IPR020449">
    <property type="entry name" value="Tscrpt_reg_AraC-type_HTH"/>
</dbReference>
<proteinExistence type="predicted"/>
<dbReference type="PRINTS" id="PR00032">
    <property type="entry name" value="HTHARAC"/>
</dbReference>
<comment type="caution">
    <text evidence="6">The sequence shown here is derived from an EMBL/GenBank/DDBJ whole genome shotgun (WGS) entry which is preliminary data.</text>
</comment>
<evidence type="ECO:0000256" key="3">
    <source>
        <dbReference type="ARBA" id="ARBA00023163"/>
    </source>
</evidence>
<evidence type="ECO:0000313" key="6">
    <source>
        <dbReference type="EMBL" id="MDI9876771.1"/>
    </source>
</evidence>
<feature type="transmembrane region" description="Helical" evidence="4">
    <location>
        <begin position="6"/>
        <end position="23"/>
    </location>
</feature>
<dbReference type="PANTHER" id="PTHR43280:SF29">
    <property type="entry name" value="ARAC-FAMILY TRANSCRIPTIONAL REGULATOR"/>
    <property type="match status" value="1"/>
</dbReference>
<evidence type="ECO:0000259" key="5">
    <source>
        <dbReference type="PROSITE" id="PS01124"/>
    </source>
</evidence>
<feature type="transmembrane region" description="Helical" evidence="4">
    <location>
        <begin position="131"/>
        <end position="151"/>
    </location>
</feature>
<keyword evidence="2" id="KW-0238">DNA-binding</keyword>
<dbReference type="PROSITE" id="PS01124">
    <property type="entry name" value="HTH_ARAC_FAMILY_2"/>
    <property type="match status" value="1"/>
</dbReference>
<keyword evidence="4" id="KW-0812">Transmembrane</keyword>
<dbReference type="InterPro" id="IPR018060">
    <property type="entry name" value="HTH_AraC"/>
</dbReference>
<dbReference type="EMBL" id="JASHIE010000015">
    <property type="protein sequence ID" value="MDI9876771.1"/>
    <property type="molecule type" value="Genomic_DNA"/>
</dbReference>